<protein>
    <submittedName>
        <fullName evidence="8">Uncharacterized protein</fullName>
    </submittedName>
</protein>
<name>A0AA88WWN4_9ASTE</name>
<feature type="transmembrane region" description="Helical" evidence="7">
    <location>
        <begin position="280"/>
        <end position="300"/>
    </location>
</feature>
<feature type="transmembrane region" description="Helical" evidence="7">
    <location>
        <begin position="387"/>
        <end position="407"/>
    </location>
</feature>
<evidence type="ECO:0000256" key="4">
    <source>
        <dbReference type="ARBA" id="ARBA00022989"/>
    </source>
</evidence>
<keyword evidence="2" id="KW-0813">Transport</keyword>
<evidence type="ECO:0000256" key="7">
    <source>
        <dbReference type="SAM" id="Phobius"/>
    </source>
</evidence>
<evidence type="ECO:0000256" key="1">
    <source>
        <dbReference type="ARBA" id="ARBA00004141"/>
    </source>
</evidence>
<dbReference type="GO" id="GO:0016020">
    <property type="term" value="C:membrane"/>
    <property type="evidence" value="ECO:0007669"/>
    <property type="project" value="UniProtKB-SubCell"/>
</dbReference>
<evidence type="ECO:0000256" key="3">
    <source>
        <dbReference type="ARBA" id="ARBA00022692"/>
    </source>
</evidence>
<evidence type="ECO:0000313" key="8">
    <source>
        <dbReference type="EMBL" id="KAK3034704.1"/>
    </source>
</evidence>
<evidence type="ECO:0000313" key="9">
    <source>
        <dbReference type="Proteomes" id="UP001188597"/>
    </source>
</evidence>
<feature type="transmembrane region" description="Helical" evidence="7">
    <location>
        <begin position="85"/>
        <end position="109"/>
    </location>
</feature>
<feature type="transmembrane region" description="Helical" evidence="7">
    <location>
        <begin position="345"/>
        <end position="372"/>
    </location>
</feature>
<comment type="caution">
    <text evidence="8">The sequence shown here is derived from an EMBL/GenBank/DDBJ whole genome shotgun (WGS) entry which is preliminary data.</text>
</comment>
<dbReference type="PANTHER" id="PTHR23504">
    <property type="entry name" value="MAJOR FACILITATOR SUPERFAMILY DOMAIN-CONTAINING PROTEIN 10"/>
    <property type="match status" value="1"/>
</dbReference>
<keyword evidence="9" id="KW-1185">Reference proteome</keyword>
<feature type="transmembrane region" description="Helical" evidence="7">
    <location>
        <begin position="254"/>
        <end position="273"/>
    </location>
</feature>
<evidence type="ECO:0000256" key="6">
    <source>
        <dbReference type="ARBA" id="ARBA00044504"/>
    </source>
</evidence>
<feature type="transmembrane region" description="Helical" evidence="7">
    <location>
        <begin position="214"/>
        <end position="234"/>
    </location>
</feature>
<dbReference type="SUPFAM" id="SSF103473">
    <property type="entry name" value="MFS general substrate transporter"/>
    <property type="match status" value="1"/>
</dbReference>
<keyword evidence="5 7" id="KW-0472">Membrane</keyword>
<sequence length="415" mass="45844">MDITELEAYLARGFETNDSGSLKRITYSSGQQLRELKGNQATCYCKPTEKFPALFSSTSIFGRTFYYYARAFISIDMNLVMQISILLALPHYISFCAGCNYCVFLATVIEVDSSGRQNSSFINVELSSVLMYLFFSFIMLTMRIVLSLTSFVICFGKLQETLHMHNIKSVSCDDLYGNLEAASCGSEGDKKELEERESTSIGSLITNWPLMSSILVYCVFSLHDMAYTEIFSLWAVSPRKFGGLSYTTESVGEVLAISGFGLLVFQLFLYPFVEKILGPIVIARISGVLTIPLLTSYPYIAMLTGFSLTLVLNCASVLKNSFSVSIVTGLFLLQNNAVDQNQRGAANGIAMTAMSLFKAVGPAGGGAIFSWAQGRQDASFLPGDQMVFFMLNLIEGIAVLLTFKPFLIQRYQRSN</sequence>
<comment type="subcellular location">
    <subcellularLocation>
        <location evidence="1">Membrane</location>
        <topology evidence="1">Multi-pass membrane protein</topology>
    </subcellularLocation>
</comment>
<reference evidence="8" key="1">
    <citation type="submission" date="2022-12" db="EMBL/GenBank/DDBJ databases">
        <title>Draft genome assemblies for two species of Escallonia (Escalloniales).</title>
        <authorList>
            <person name="Chanderbali A."/>
            <person name="Dervinis C."/>
            <person name="Anghel I."/>
            <person name="Soltis D."/>
            <person name="Soltis P."/>
            <person name="Zapata F."/>
        </authorList>
    </citation>
    <scope>NUCLEOTIDE SEQUENCE</scope>
    <source>
        <strain evidence="8">UCBG64.0493</strain>
        <tissue evidence="8">Leaf</tissue>
    </source>
</reference>
<organism evidence="8 9">
    <name type="scientific">Escallonia herrerae</name>
    <dbReference type="NCBI Taxonomy" id="1293975"/>
    <lineage>
        <taxon>Eukaryota</taxon>
        <taxon>Viridiplantae</taxon>
        <taxon>Streptophyta</taxon>
        <taxon>Embryophyta</taxon>
        <taxon>Tracheophyta</taxon>
        <taxon>Spermatophyta</taxon>
        <taxon>Magnoliopsida</taxon>
        <taxon>eudicotyledons</taxon>
        <taxon>Gunneridae</taxon>
        <taxon>Pentapetalae</taxon>
        <taxon>asterids</taxon>
        <taxon>campanulids</taxon>
        <taxon>Escalloniales</taxon>
        <taxon>Escalloniaceae</taxon>
        <taxon>Escallonia</taxon>
    </lineage>
</organism>
<evidence type="ECO:0000256" key="5">
    <source>
        <dbReference type="ARBA" id="ARBA00023136"/>
    </source>
</evidence>
<dbReference type="InterPro" id="IPR036259">
    <property type="entry name" value="MFS_trans_sf"/>
</dbReference>
<accession>A0AA88WWN4</accession>
<keyword evidence="3 7" id="KW-0812">Transmembrane</keyword>
<feature type="transmembrane region" description="Helical" evidence="7">
    <location>
        <begin position="129"/>
        <end position="155"/>
    </location>
</feature>
<dbReference type="Proteomes" id="UP001188597">
    <property type="component" value="Unassembled WGS sequence"/>
</dbReference>
<proteinExistence type="inferred from homology"/>
<dbReference type="EMBL" id="JAVXUP010000195">
    <property type="protein sequence ID" value="KAK3034704.1"/>
    <property type="molecule type" value="Genomic_DNA"/>
</dbReference>
<comment type="similarity">
    <text evidence="6">Belongs to the major facilitator superfamily. Phosphate:H(+) symporter (TC 2.A.1.9) family.</text>
</comment>
<evidence type="ECO:0000256" key="2">
    <source>
        <dbReference type="ARBA" id="ARBA00022448"/>
    </source>
</evidence>
<dbReference type="AlphaFoldDB" id="A0AA88WWN4"/>
<dbReference type="PANTHER" id="PTHR23504:SF15">
    <property type="entry name" value="MAJOR FACILITATOR SUPERFAMILY (MFS) PROFILE DOMAIN-CONTAINING PROTEIN"/>
    <property type="match status" value="1"/>
</dbReference>
<keyword evidence="4 7" id="KW-1133">Transmembrane helix</keyword>
<gene>
    <name evidence="8" type="ORF">RJ639_032465</name>
</gene>
<feature type="transmembrane region" description="Helical" evidence="7">
    <location>
        <begin position="306"/>
        <end position="333"/>
    </location>
</feature>
<dbReference type="Gene3D" id="1.20.1250.20">
    <property type="entry name" value="MFS general substrate transporter like domains"/>
    <property type="match status" value="1"/>
</dbReference>